<name>A0A0N5BK11_STREA</name>
<accession>A0A0N5BK11</accession>
<organism evidence="1 2">
    <name type="scientific">Strongyloides papillosus</name>
    <name type="common">Intestinal threadworm</name>
    <dbReference type="NCBI Taxonomy" id="174720"/>
    <lineage>
        <taxon>Eukaryota</taxon>
        <taxon>Metazoa</taxon>
        <taxon>Ecdysozoa</taxon>
        <taxon>Nematoda</taxon>
        <taxon>Chromadorea</taxon>
        <taxon>Rhabditida</taxon>
        <taxon>Tylenchina</taxon>
        <taxon>Panagrolaimomorpha</taxon>
        <taxon>Strongyloidoidea</taxon>
        <taxon>Strongyloididae</taxon>
        <taxon>Strongyloides</taxon>
    </lineage>
</organism>
<sequence>MNNDKFMELVNLKKENIKLLEDISDKLDKVAHETYETYQQAQKMKSLGESIETCLKKNDKRTCELLDIEYSDKPVKKNEPAGL</sequence>
<keyword evidence="1" id="KW-1185">Reference proteome</keyword>
<dbReference type="WBParaSite" id="SPAL_0000627700.1">
    <property type="protein sequence ID" value="SPAL_0000627700.1"/>
    <property type="gene ID" value="SPAL_0000627700"/>
</dbReference>
<dbReference type="AlphaFoldDB" id="A0A0N5BK11"/>
<proteinExistence type="predicted"/>
<reference evidence="2" key="1">
    <citation type="submission" date="2017-02" db="UniProtKB">
        <authorList>
            <consortium name="WormBaseParasite"/>
        </authorList>
    </citation>
    <scope>IDENTIFICATION</scope>
</reference>
<dbReference type="Proteomes" id="UP000046392">
    <property type="component" value="Unplaced"/>
</dbReference>
<evidence type="ECO:0000313" key="1">
    <source>
        <dbReference type="Proteomes" id="UP000046392"/>
    </source>
</evidence>
<evidence type="ECO:0000313" key="2">
    <source>
        <dbReference type="WBParaSite" id="SPAL_0000627700.1"/>
    </source>
</evidence>
<protein>
    <submittedName>
        <fullName evidence="2">Uncharacterized protein</fullName>
    </submittedName>
</protein>